<evidence type="ECO:0000256" key="6">
    <source>
        <dbReference type="SAM" id="MobiDB-lite"/>
    </source>
</evidence>
<feature type="compositionally biased region" description="Low complexity" evidence="6">
    <location>
        <begin position="380"/>
        <end position="402"/>
    </location>
</feature>
<feature type="compositionally biased region" description="Basic residues" evidence="6">
    <location>
        <begin position="405"/>
        <end position="435"/>
    </location>
</feature>
<dbReference type="AlphaFoldDB" id="A0A4Y9ZLX5"/>
<accession>A0A4Y9ZLX5</accession>
<dbReference type="Pfam" id="PF05158">
    <property type="entry name" value="RNA_pol_Rpc34"/>
    <property type="match status" value="2"/>
</dbReference>
<evidence type="ECO:0000256" key="3">
    <source>
        <dbReference type="ARBA" id="ARBA00022478"/>
    </source>
</evidence>
<dbReference type="GO" id="GO:0005737">
    <property type="term" value="C:cytoplasm"/>
    <property type="evidence" value="ECO:0007669"/>
    <property type="project" value="UniProtKB-ARBA"/>
</dbReference>
<dbReference type="EMBL" id="SFCI01001855">
    <property type="protein sequence ID" value="TFY74821.1"/>
    <property type="molecule type" value="Genomic_DNA"/>
</dbReference>
<comment type="similarity">
    <text evidence="2">Belongs to the eukaryotic RPC34/RPC39 RNA polymerase subunit family.</text>
</comment>
<feature type="region of interest" description="Disordered" evidence="6">
    <location>
        <begin position="259"/>
        <end position="446"/>
    </location>
</feature>
<organism evidence="7 8">
    <name type="scientific">Hericium alpestre</name>
    <dbReference type="NCBI Taxonomy" id="135208"/>
    <lineage>
        <taxon>Eukaryota</taxon>
        <taxon>Fungi</taxon>
        <taxon>Dikarya</taxon>
        <taxon>Basidiomycota</taxon>
        <taxon>Agaricomycotina</taxon>
        <taxon>Agaricomycetes</taxon>
        <taxon>Russulales</taxon>
        <taxon>Hericiaceae</taxon>
        <taxon>Hericium</taxon>
    </lineage>
</organism>
<dbReference type="InterPro" id="IPR036388">
    <property type="entry name" value="WH-like_DNA-bd_sf"/>
</dbReference>
<feature type="compositionally biased region" description="Basic residues" evidence="6">
    <location>
        <begin position="361"/>
        <end position="379"/>
    </location>
</feature>
<keyword evidence="8" id="KW-1185">Reference proteome</keyword>
<proteinExistence type="inferred from homology"/>
<dbReference type="Gene3D" id="1.10.10.10">
    <property type="entry name" value="Winged helix-like DNA-binding domain superfamily/Winged helix DNA-binding domain"/>
    <property type="match status" value="1"/>
</dbReference>
<keyword evidence="4" id="KW-0804">Transcription</keyword>
<comment type="subcellular location">
    <subcellularLocation>
        <location evidence="1">Nucleus</location>
    </subcellularLocation>
</comment>
<dbReference type="FunFam" id="1.10.10.10:FF:000116">
    <property type="entry name" value="DNA-directed RNA polymerase III subunit RPC6"/>
    <property type="match status" value="1"/>
</dbReference>
<feature type="compositionally biased region" description="Acidic residues" evidence="6">
    <location>
        <begin position="345"/>
        <end position="356"/>
    </location>
</feature>
<dbReference type="GO" id="GO:0005666">
    <property type="term" value="C:RNA polymerase III complex"/>
    <property type="evidence" value="ECO:0007669"/>
    <property type="project" value="InterPro"/>
</dbReference>
<dbReference type="Proteomes" id="UP000298061">
    <property type="component" value="Unassembled WGS sequence"/>
</dbReference>
<protein>
    <recommendedName>
        <fullName evidence="9">DNA-directed RNA polymerase III subunit RPC6</fullName>
    </recommendedName>
</protein>
<evidence type="ECO:0000313" key="8">
    <source>
        <dbReference type="Proteomes" id="UP000298061"/>
    </source>
</evidence>
<evidence type="ECO:0000256" key="5">
    <source>
        <dbReference type="ARBA" id="ARBA00023242"/>
    </source>
</evidence>
<gene>
    <name evidence="7" type="ORF">EWM64_g9191</name>
</gene>
<evidence type="ECO:0000313" key="7">
    <source>
        <dbReference type="EMBL" id="TFY74821.1"/>
    </source>
</evidence>
<dbReference type="GO" id="GO:0005654">
    <property type="term" value="C:nucleoplasm"/>
    <property type="evidence" value="ECO:0007669"/>
    <property type="project" value="UniProtKB-ARBA"/>
</dbReference>
<sequence>MSGRKLNALEAKIHQTALQAGKPLTQKELDALAPDAAARTSAINFMLGAGLLKLMKDAHNTLLYRAVQKGEMDIKKGLTGEENMVLGHIQAAANQGIWTKHLKAKTELHQTVIDRCLKSLVQKQLIKAVKGVDKNRTRKIYMMAHLEPSVELTGGPWYTDSELDTEFIKLLCSACLRFIKERPVPDLSPSEQPLYAIGAGPGYPTTAQITNFLTKSKITETQLSEEHVEMLLNVLVLDGEVEKIPAFAAALFDANDILDGSSDSGSEADSEDDKPKKKKRKASKEASKSKSKKLKRNKDSGDDSDNSDAKTKKRKKRKRVVESDEGSGSEGESKKRKKKRKAEDSDASGSDDEDDNDTKSRSKSRSRSKSKSKSRKQSRHASSSDVGSASESESDSSSSGSDTSRHKRSRSKSKSSSRSSKPSKSKSKTKLRVRSSSRDADAAAESFSGGAWVYRAIRQERISLGWAEAPCARCPVFDFCKDGGPTNPRECEYFEEWLVRGVAPLGLEDS</sequence>
<dbReference type="GO" id="GO:0006383">
    <property type="term" value="P:transcription by RNA polymerase III"/>
    <property type="evidence" value="ECO:0007669"/>
    <property type="project" value="InterPro"/>
</dbReference>
<keyword evidence="3" id="KW-0240">DNA-directed RNA polymerase</keyword>
<dbReference type="OrthoDB" id="613763at2759"/>
<keyword evidence="5" id="KW-0539">Nucleus</keyword>
<dbReference type="InterPro" id="IPR016049">
    <property type="entry name" value="RNA_pol_Rpc34-like"/>
</dbReference>
<dbReference type="STRING" id="135208.A0A4Y9ZLX5"/>
<dbReference type="InterPro" id="IPR036390">
    <property type="entry name" value="WH_DNA-bd_sf"/>
</dbReference>
<evidence type="ECO:0000256" key="4">
    <source>
        <dbReference type="ARBA" id="ARBA00023163"/>
    </source>
</evidence>
<evidence type="ECO:0008006" key="9">
    <source>
        <dbReference type="Google" id="ProtNLM"/>
    </source>
</evidence>
<name>A0A4Y9ZLX5_9AGAM</name>
<comment type="caution">
    <text evidence="7">The sequence shown here is derived from an EMBL/GenBank/DDBJ whole genome shotgun (WGS) entry which is preliminary data.</text>
</comment>
<evidence type="ECO:0000256" key="1">
    <source>
        <dbReference type="ARBA" id="ARBA00004123"/>
    </source>
</evidence>
<dbReference type="SUPFAM" id="SSF46785">
    <property type="entry name" value="Winged helix' DNA-binding domain"/>
    <property type="match status" value="1"/>
</dbReference>
<reference evidence="7 8" key="1">
    <citation type="submission" date="2019-02" db="EMBL/GenBank/DDBJ databases">
        <title>Genome sequencing of the rare red list fungi Hericium alpestre (H. flagellum).</title>
        <authorList>
            <person name="Buettner E."/>
            <person name="Kellner H."/>
        </authorList>
    </citation>
    <scope>NUCLEOTIDE SEQUENCE [LARGE SCALE GENOMIC DNA]</scope>
    <source>
        <strain evidence="7 8">DSM 108284</strain>
    </source>
</reference>
<dbReference type="PANTHER" id="PTHR12780">
    <property type="entry name" value="RNA POLYMERASE III DNA DIRECTED , 39KD SUBUNIT-RELATED"/>
    <property type="match status" value="1"/>
</dbReference>
<evidence type="ECO:0000256" key="2">
    <source>
        <dbReference type="ARBA" id="ARBA00011038"/>
    </source>
</evidence>
<dbReference type="InterPro" id="IPR007832">
    <property type="entry name" value="RNA_pol_Rpc34"/>
</dbReference>